<sequence>MQRNVSDELNREFGNDVKNLRKAKAYHASLMVRKQEIEQRLKVSKGGGDPDQLKGLLGFARESLEKMQILEGVHGKILNDVSAHLDNASLVKKEFESSLADIQKLLRLKQYLQWIAKIEETSESIEEAMSQGQDEQAVSHLSFLLQVWQKVRASACTHLTNFLRETILYWHQILRDKFENAPVAYTPELLLPFEKSFINLHKIQLPEGLEGSQLDVGSTTSVLPLELMLRPLKKRFLFHFTGKRQTNRIDKPEWYLSQILTWAADHGEFCDRFVQAILVKAGVEGMQARTELLRGRPDHSTASRWIATRSLADDFIYATAIEEAAP</sequence>
<dbReference type="OrthoDB" id="6495855at2759"/>
<dbReference type="PANTHER" id="PTHR13520:SF0">
    <property type="entry name" value="RAD50-INTERACTING PROTEIN 1"/>
    <property type="match status" value="1"/>
</dbReference>
<dbReference type="VEuPathDB" id="VectorBase:HLOH_064469"/>
<dbReference type="GO" id="GO:0006888">
    <property type="term" value="P:endoplasmic reticulum to Golgi vesicle-mediated transport"/>
    <property type="evidence" value="ECO:0007669"/>
    <property type="project" value="InterPro"/>
</dbReference>
<proteinExistence type="predicted"/>
<gene>
    <name evidence="1" type="ORF">HPB48_015950</name>
</gene>
<organism evidence="1 2">
    <name type="scientific">Haemaphysalis longicornis</name>
    <name type="common">Bush tick</name>
    <dbReference type="NCBI Taxonomy" id="44386"/>
    <lineage>
        <taxon>Eukaryota</taxon>
        <taxon>Metazoa</taxon>
        <taxon>Ecdysozoa</taxon>
        <taxon>Arthropoda</taxon>
        <taxon>Chelicerata</taxon>
        <taxon>Arachnida</taxon>
        <taxon>Acari</taxon>
        <taxon>Parasitiformes</taxon>
        <taxon>Ixodida</taxon>
        <taxon>Ixodoidea</taxon>
        <taxon>Ixodidae</taxon>
        <taxon>Haemaphysalinae</taxon>
        <taxon>Haemaphysalis</taxon>
    </lineage>
</organism>
<dbReference type="GO" id="GO:0006890">
    <property type="term" value="P:retrograde vesicle-mediated transport, Golgi to endoplasmic reticulum"/>
    <property type="evidence" value="ECO:0007669"/>
    <property type="project" value="InterPro"/>
</dbReference>
<name>A0A9J6FSI1_HAELO</name>
<dbReference type="Pfam" id="PF04437">
    <property type="entry name" value="RINT1_TIP1"/>
    <property type="match status" value="1"/>
</dbReference>
<reference evidence="1 2" key="1">
    <citation type="journal article" date="2020" name="Cell">
        <title>Large-Scale Comparative Analyses of Tick Genomes Elucidate Their Genetic Diversity and Vector Capacities.</title>
        <authorList>
            <consortium name="Tick Genome and Microbiome Consortium (TIGMIC)"/>
            <person name="Jia N."/>
            <person name="Wang J."/>
            <person name="Shi W."/>
            <person name="Du L."/>
            <person name="Sun Y."/>
            <person name="Zhan W."/>
            <person name="Jiang J.F."/>
            <person name="Wang Q."/>
            <person name="Zhang B."/>
            <person name="Ji P."/>
            <person name="Bell-Sakyi L."/>
            <person name="Cui X.M."/>
            <person name="Yuan T.T."/>
            <person name="Jiang B.G."/>
            <person name="Yang W.F."/>
            <person name="Lam T.T."/>
            <person name="Chang Q.C."/>
            <person name="Ding S.J."/>
            <person name="Wang X.J."/>
            <person name="Zhu J.G."/>
            <person name="Ruan X.D."/>
            <person name="Zhao L."/>
            <person name="Wei J.T."/>
            <person name="Ye R.Z."/>
            <person name="Que T.C."/>
            <person name="Du C.H."/>
            <person name="Zhou Y.H."/>
            <person name="Cheng J.X."/>
            <person name="Dai P.F."/>
            <person name="Guo W.B."/>
            <person name="Han X.H."/>
            <person name="Huang E.J."/>
            <person name="Li L.F."/>
            <person name="Wei W."/>
            <person name="Gao Y.C."/>
            <person name="Liu J.Z."/>
            <person name="Shao H.Z."/>
            <person name="Wang X."/>
            <person name="Wang C.C."/>
            <person name="Yang T.C."/>
            <person name="Huo Q.B."/>
            <person name="Li W."/>
            <person name="Chen H.Y."/>
            <person name="Chen S.E."/>
            <person name="Zhou L.G."/>
            <person name="Ni X.B."/>
            <person name="Tian J.H."/>
            <person name="Sheng Y."/>
            <person name="Liu T."/>
            <person name="Pan Y.S."/>
            <person name="Xia L.Y."/>
            <person name="Li J."/>
            <person name="Zhao F."/>
            <person name="Cao W.C."/>
        </authorList>
    </citation>
    <scope>NUCLEOTIDE SEQUENCE [LARGE SCALE GENOMIC DNA]</scope>
    <source>
        <strain evidence="1">HaeL-2018</strain>
    </source>
</reference>
<protein>
    <submittedName>
        <fullName evidence="1">Uncharacterized protein</fullName>
    </submittedName>
</protein>
<accession>A0A9J6FSI1</accession>
<comment type="caution">
    <text evidence="1">The sequence shown here is derived from an EMBL/GenBank/DDBJ whole genome shotgun (WGS) entry which is preliminary data.</text>
</comment>
<dbReference type="GO" id="GO:0070939">
    <property type="term" value="C:Dsl1/NZR complex"/>
    <property type="evidence" value="ECO:0007669"/>
    <property type="project" value="InterPro"/>
</dbReference>
<dbReference type="AlphaFoldDB" id="A0A9J6FSI1"/>
<dbReference type="EMBL" id="JABSTR010000003">
    <property type="protein sequence ID" value="KAH9365248.1"/>
    <property type="molecule type" value="Genomic_DNA"/>
</dbReference>
<keyword evidence="2" id="KW-1185">Reference proteome</keyword>
<evidence type="ECO:0000313" key="2">
    <source>
        <dbReference type="Proteomes" id="UP000821853"/>
    </source>
</evidence>
<dbReference type="PROSITE" id="PS51386">
    <property type="entry name" value="RINT1_TIP20"/>
    <property type="match status" value="1"/>
</dbReference>
<dbReference type="Proteomes" id="UP000821853">
    <property type="component" value="Unassembled WGS sequence"/>
</dbReference>
<dbReference type="GO" id="GO:0060628">
    <property type="term" value="P:regulation of ER to Golgi vesicle-mediated transport"/>
    <property type="evidence" value="ECO:0007669"/>
    <property type="project" value="TreeGrafter"/>
</dbReference>
<dbReference type="InterPro" id="IPR007528">
    <property type="entry name" value="RINT1_Tip20"/>
</dbReference>
<evidence type="ECO:0000313" key="1">
    <source>
        <dbReference type="EMBL" id="KAH9365248.1"/>
    </source>
</evidence>
<dbReference type="PANTHER" id="PTHR13520">
    <property type="entry name" value="RAD50-INTERACTING PROTEIN 1 RINT-1"/>
    <property type="match status" value="1"/>
</dbReference>